<gene>
    <name evidence="8" type="ORF">I5L03_11370</name>
</gene>
<dbReference type="InterPro" id="IPR013792">
    <property type="entry name" value="RNA3'P_cycl/enolpyr_Trfase_a/b"/>
</dbReference>
<dbReference type="SUPFAM" id="SSF52913">
    <property type="entry name" value="RNA 3'-terminal phosphate cyclase, RPTC, insert domain"/>
    <property type="match status" value="1"/>
</dbReference>
<dbReference type="Pfam" id="PF05189">
    <property type="entry name" value="RTC_insert"/>
    <property type="match status" value="1"/>
</dbReference>
<dbReference type="Gene3D" id="3.65.10.20">
    <property type="entry name" value="RNA 3'-terminal phosphate cyclase domain"/>
    <property type="match status" value="1"/>
</dbReference>
<keyword evidence="3" id="KW-0547">Nucleotide-binding</keyword>
<dbReference type="SUPFAM" id="SSF55205">
    <property type="entry name" value="EPT/RTPC-like"/>
    <property type="match status" value="1"/>
</dbReference>
<dbReference type="InterPro" id="IPR000228">
    <property type="entry name" value="RNA3'_term_phos_cyc"/>
</dbReference>
<dbReference type="EMBL" id="JAEANY010000003">
    <property type="protein sequence ID" value="MBH5323183.1"/>
    <property type="molecule type" value="Genomic_DNA"/>
</dbReference>
<reference evidence="8 9" key="1">
    <citation type="submission" date="2020-11" db="EMBL/GenBank/DDBJ databases">
        <title>Erythrobacter sediminis sp. nov., a marine bacterium from a tidal flat of Garorim Bay.</title>
        <authorList>
            <person name="Kim D."/>
            <person name="Yoo Y."/>
            <person name="Kim J.-J."/>
        </authorList>
    </citation>
    <scope>NUCLEOTIDE SEQUENCE [LARGE SCALE GENOMIC DNA]</scope>
    <source>
        <strain evidence="8 9">JGD-13</strain>
    </source>
</reference>
<comment type="catalytic activity">
    <reaction evidence="4">
        <text>a 3'-end 3'-phospho-ribonucleotide-RNA + ATP = a 3'-end 2',3'-cyclophospho-ribonucleotide-RNA + AMP + diphosphate</text>
        <dbReference type="Rhea" id="RHEA:23976"/>
        <dbReference type="Rhea" id="RHEA-COMP:10463"/>
        <dbReference type="Rhea" id="RHEA-COMP:10464"/>
        <dbReference type="ChEBI" id="CHEBI:30616"/>
        <dbReference type="ChEBI" id="CHEBI:33019"/>
        <dbReference type="ChEBI" id="CHEBI:83062"/>
        <dbReference type="ChEBI" id="CHEBI:83064"/>
        <dbReference type="ChEBI" id="CHEBI:456215"/>
        <dbReference type="EC" id="6.5.1.4"/>
    </reaction>
</comment>
<dbReference type="InterPro" id="IPR037136">
    <property type="entry name" value="RNA3'_phos_cyclase_dom_sf"/>
</dbReference>
<name>A0ABS0N5X0_9SPHN</name>
<sequence>MITIDGSEGEGGGQVLRNACALSLVTGEPFTIEKIRAKRDQPGLMRQHLTSIEAACTIGGAECEGLELGSSRIVFRPGSVTPGDYRFAVGTAGSTALVLQTVLIPLALADKPSHLVIEGGTHAGMSPSFDFIEKCFLPVFQRMGPRVSARIKRHGFFPRGGGRIEIDIEPAPLQRIECTQRGELQARSGMVVFSSLGANKIPSRIRVAALKALPDWTEDMIPIRELPADQGPGIALSLEAAYENVTEIVTGFGKIGLSAERIGKTAGKRMAGYQASNAFAGPYLQDQLLLPMALAGGGIFTTVKISQHTRTAADIIAMFTGRTTYFEEAGDQGHCVRIV</sequence>
<organism evidence="8 9">
    <name type="scientific">Aurantiacibacter sediminis</name>
    <dbReference type="NCBI Taxonomy" id="2793064"/>
    <lineage>
        <taxon>Bacteria</taxon>
        <taxon>Pseudomonadati</taxon>
        <taxon>Pseudomonadota</taxon>
        <taxon>Alphaproteobacteria</taxon>
        <taxon>Sphingomonadales</taxon>
        <taxon>Erythrobacteraceae</taxon>
        <taxon>Aurantiacibacter</taxon>
    </lineage>
</organism>
<dbReference type="PANTHER" id="PTHR11096">
    <property type="entry name" value="RNA 3' TERMINAL PHOSPHATE CYCLASE"/>
    <property type="match status" value="1"/>
</dbReference>
<dbReference type="PIRSF" id="PIRSF005378">
    <property type="entry name" value="RNA3'_term_phos_cycl_euk"/>
    <property type="match status" value="1"/>
</dbReference>
<comment type="similarity">
    <text evidence="1">Belongs to the RNA 3'-terminal cyclase family. Type 1 subfamily.</text>
</comment>
<evidence type="ECO:0000313" key="8">
    <source>
        <dbReference type="EMBL" id="MBH5323183.1"/>
    </source>
</evidence>
<dbReference type="NCBIfam" id="NF003246">
    <property type="entry name" value="PRK04204.1-2"/>
    <property type="match status" value="1"/>
</dbReference>
<dbReference type="Gene3D" id="3.30.360.20">
    <property type="entry name" value="RNA 3'-terminal phosphate cyclase, insert domain"/>
    <property type="match status" value="1"/>
</dbReference>
<dbReference type="InterPro" id="IPR017770">
    <property type="entry name" value="RNA3'_term_phos_cyc_type_1"/>
</dbReference>
<dbReference type="EC" id="6.5.1.4" evidence="5"/>
<dbReference type="Proteomes" id="UP000602442">
    <property type="component" value="Unassembled WGS sequence"/>
</dbReference>
<proteinExistence type="inferred from homology"/>
<comment type="caution">
    <text evidence="8">The sequence shown here is derived from an EMBL/GenBank/DDBJ whole genome shotgun (WGS) entry which is preliminary data.</text>
</comment>
<dbReference type="InterPro" id="IPR036553">
    <property type="entry name" value="RPTC_insert"/>
</dbReference>
<dbReference type="InterPro" id="IPR013791">
    <property type="entry name" value="RNA3'-term_phos_cycl_insert"/>
</dbReference>
<dbReference type="PANTHER" id="PTHR11096:SF0">
    <property type="entry name" value="RNA 3'-TERMINAL PHOSPHATE CYCLASE"/>
    <property type="match status" value="1"/>
</dbReference>
<evidence type="ECO:0000256" key="1">
    <source>
        <dbReference type="ARBA" id="ARBA00009206"/>
    </source>
</evidence>
<dbReference type="NCBIfam" id="TIGR03399">
    <property type="entry name" value="RNA_3prim_cycl"/>
    <property type="match status" value="1"/>
</dbReference>
<feature type="domain" description="RNA 3'-terminal phosphate cyclase insert" evidence="7">
    <location>
        <begin position="179"/>
        <end position="271"/>
    </location>
</feature>
<feature type="domain" description="RNA 3'-terminal phosphate cyclase" evidence="6">
    <location>
        <begin position="9"/>
        <end position="323"/>
    </location>
</feature>
<dbReference type="InterPro" id="IPR020719">
    <property type="entry name" value="RNA3'_term_phos_cycl-like_CS"/>
</dbReference>
<dbReference type="RefSeq" id="WP_197921878.1">
    <property type="nucleotide sequence ID" value="NZ_CAWPTA010000008.1"/>
</dbReference>
<dbReference type="PROSITE" id="PS01287">
    <property type="entry name" value="RTC"/>
    <property type="match status" value="1"/>
</dbReference>
<dbReference type="Pfam" id="PF01137">
    <property type="entry name" value="RTC"/>
    <property type="match status" value="1"/>
</dbReference>
<evidence type="ECO:0000256" key="4">
    <source>
        <dbReference type="ARBA" id="ARBA00024481"/>
    </source>
</evidence>
<evidence type="ECO:0000256" key="5">
    <source>
        <dbReference type="NCBIfam" id="TIGR03399"/>
    </source>
</evidence>
<evidence type="ECO:0000259" key="7">
    <source>
        <dbReference type="Pfam" id="PF05189"/>
    </source>
</evidence>
<evidence type="ECO:0000259" key="6">
    <source>
        <dbReference type="Pfam" id="PF01137"/>
    </source>
</evidence>
<evidence type="ECO:0000313" key="9">
    <source>
        <dbReference type="Proteomes" id="UP000602442"/>
    </source>
</evidence>
<dbReference type="GO" id="GO:0003963">
    <property type="term" value="F:RNA-3'-phosphate cyclase activity"/>
    <property type="evidence" value="ECO:0007669"/>
    <property type="project" value="UniProtKB-EC"/>
</dbReference>
<accession>A0ABS0N5X0</accession>
<protein>
    <recommendedName>
        <fullName evidence="5">RNA 3'-terminal phosphate cyclase</fullName>
        <ecNumber evidence="5">6.5.1.4</ecNumber>
    </recommendedName>
</protein>
<evidence type="ECO:0000256" key="3">
    <source>
        <dbReference type="ARBA" id="ARBA00022741"/>
    </source>
</evidence>
<dbReference type="InterPro" id="IPR023797">
    <property type="entry name" value="RNA3'_phos_cyclase_dom"/>
</dbReference>
<keyword evidence="9" id="KW-1185">Reference proteome</keyword>
<evidence type="ECO:0000256" key="2">
    <source>
        <dbReference type="ARBA" id="ARBA00022598"/>
    </source>
</evidence>
<keyword evidence="2 8" id="KW-0436">Ligase</keyword>